<dbReference type="Pfam" id="PF21761">
    <property type="entry name" value="RedAm-like_C"/>
    <property type="match status" value="1"/>
</dbReference>
<protein>
    <submittedName>
        <fullName evidence="5">3-hydroxyisobutyrate dehydrogenase</fullName>
    </submittedName>
</protein>
<dbReference type="EMBL" id="FMCU01000003">
    <property type="protein sequence ID" value="SCE93176.1"/>
    <property type="molecule type" value="Genomic_DNA"/>
</dbReference>
<evidence type="ECO:0000259" key="4">
    <source>
        <dbReference type="Pfam" id="PF21761"/>
    </source>
</evidence>
<dbReference type="PANTHER" id="PTHR43580:SF2">
    <property type="entry name" value="CYTOKINE-LIKE NUCLEAR FACTOR N-PAC"/>
    <property type="match status" value="1"/>
</dbReference>
<dbReference type="InterPro" id="IPR051265">
    <property type="entry name" value="HIBADH-related_NP60_sf"/>
</dbReference>
<dbReference type="OrthoDB" id="3185659at2"/>
<proteinExistence type="inferred from homology"/>
<dbReference type="InterPro" id="IPR013328">
    <property type="entry name" value="6PGD_dom2"/>
</dbReference>
<dbReference type="Gene3D" id="1.10.1040.10">
    <property type="entry name" value="N-(1-d-carboxylethyl)-l-norvaline Dehydrogenase, domain 2"/>
    <property type="match status" value="1"/>
</dbReference>
<dbReference type="InterPro" id="IPR015815">
    <property type="entry name" value="HIBADH-related"/>
</dbReference>
<dbReference type="AlphaFoldDB" id="A0A1C4WAA5"/>
<dbReference type="InterPro" id="IPR036291">
    <property type="entry name" value="NAD(P)-bd_dom_sf"/>
</dbReference>
<reference evidence="6" key="1">
    <citation type="submission" date="2016-06" db="EMBL/GenBank/DDBJ databases">
        <authorList>
            <person name="Varghese N."/>
            <person name="Submissions Spin"/>
        </authorList>
    </citation>
    <scope>NUCLEOTIDE SEQUENCE [LARGE SCALE GENOMIC DNA]</scope>
    <source>
        <strain evidence="6">DSM 44100</strain>
    </source>
</reference>
<dbReference type="InterPro" id="IPR006115">
    <property type="entry name" value="6PGDH_NADP-bd"/>
</dbReference>
<accession>A0A1C4WAA5</accession>
<dbReference type="InterPro" id="IPR048666">
    <property type="entry name" value="RedAm-like_C"/>
</dbReference>
<dbReference type="STRING" id="121616.GA0070216_103206"/>
<feature type="domain" description="NADPH-dependent reductive aminase-like C-terminal" evidence="4">
    <location>
        <begin position="167"/>
        <end position="291"/>
    </location>
</feature>
<dbReference type="Proteomes" id="UP000198797">
    <property type="component" value="Unassembled WGS sequence"/>
</dbReference>
<comment type="similarity">
    <text evidence="1">Belongs to the HIBADH-related family.</text>
</comment>
<evidence type="ECO:0000256" key="1">
    <source>
        <dbReference type="ARBA" id="ARBA00009080"/>
    </source>
</evidence>
<evidence type="ECO:0000259" key="3">
    <source>
        <dbReference type="Pfam" id="PF03446"/>
    </source>
</evidence>
<name>A0A1C4WAA5_9ACTN</name>
<evidence type="ECO:0000313" key="6">
    <source>
        <dbReference type="Proteomes" id="UP000198797"/>
    </source>
</evidence>
<dbReference type="SUPFAM" id="SSF51735">
    <property type="entry name" value="NAD(P)-binding Rossmann-fold domains"/>
    <property type="match status" value="1"/>
</dbReference>
<keyword evidence="2" id="KW-0560">Oxidoreductase</keyword>
<feature type="domain" description="6-phosphogluconate dehydrogenase NADP-binding" evidence="3">
    <location>
        <begin position="12"/>
        <end position="163"/>
    </location>
</feature>
<dbReference type="RefSeq" id="WP_091241578.1">
    <property type="nucleotide sequence ID" value="NZ_FMCU01000003.1"/>
</dbReference>
<dbReference type="GO" id="GO:0050661">
    <property type="term" value="F:NADP binding"/>
    <property type="evidence" value="ECO:0007669"/>
    <property type="project" value="InterPro"/>
</dbReference>
<dbReference type="PANTHER" id="PTHR43580">
    <property type="entry name" value="OXIDOREDUCTASE GLYR1-RELATED"/>
    <property type="match status" value="1"/>
</dbReference>
<dbReference type="Pfam" id="PF03446">
    <property type="entry name" value="NAD_binding_2"/>
    <property type="match status" value="1"/>
</dbReference>
<sequence length="307" mass="31330">MSDRQLTHHDPVAVLGLGPMGQALATALISAGIPTTVWNRTPERAGPLVARGVTAAPTVTAAVRAATVVVTCLRNPAAVDSVLAAHDDWAGHTVVDVTTGRPDEARKLADWADGNGVDLVKGAILTPTPTIGTPAAVTLWCGSQSAVEAVLPTLGAFGGTPAYLGSEPGATAAYEMALFDLFGTSVTGLLHSFALASAEGIDPRSFARYAAGIAPTLAALVARFADEIAEDRFPGDHSTVASVGSSISHVIEATDAHGIDSGMLRAARSVIERTVAAGHGEDGLARLAQFLTPPRSAWPPGSGRPLE</sequence>
<gene>
    <name evidence="5" type="ORF">GA0070216_103206</name>
</gene>
<evidence type="ECO:0000313" key="5">
    <source>
        <dbReference type="EMBL" id="SCE93176.1"/>
    </source>
</evidence>
<dbReference type="PIRSF" id="PIRSF000103">
    <property type="entry name" value="HIBADH"/>
    <property type="match status" value="1"/>
</dbReference>
<dbReference type="GO" id="GO:0016491">
    <property type="term" value="F:oxidoreductase activity"/>
    <property type="evidence" value="ECO:0007669"/>
    <property type="project" value="UniProtKB-KW"/>
</dbReference>
<dbReference type="Gene3D" id="3.40.50.720">
    <property type="entry name" value="NAD(P)-binding Rossmann-like Domain"/>
    <property type="match status" value="1"/>
</dbReference>
<evidence type="ECO:0000256" key="2">
    <source>
        <dbReference type="ARBA" id="ARBA00023002"/>
    </source>
</evidence>
<keyword evidence="6" id="KW-1185">Reference proteome</keyword>
<organism evidence="5 6">
    <name type="scientific">Micromonospora matsumotoense</name>
    <dbReference type="NCBI Taxonomy" id="121616"/>
    <lineage>
        <taxon>Bacteria</taxon>
        <taxon>Bacillati</taxon>
        <taxon>Actinomycetota</taxon>
        <taxon>Actinomycetes</taxon>
        <taxon>Micromonosporales</taxon>
        <taxon>Micromonosporaceae</taxon>
        <taxon>Micromonospora</taxon>
    </lineage>
</organism>